<dbReference type="SUPFAM" id="SSF51445">
    <property type="entry name" value="(Trans)glycosidases"/>
    <property type="match status" value="1"/>
</dbReference>
<dbReference type="InterPro" id="IPR006047">
    <property type="entry name" value="GH13_cat_dom"/>
</dbReference>
<dbReference type="SMART" id="SM00642">
    <property type="entry name" value="Aamy"/>
    <property type="match status" value="1"/>
</dbReference>
<name>A0AB39UTZ3_9GAMM</name>
<feature type="signal peptide" evidence="1">
    <location>
        <begin position="1"/>
        <end position="21"/>
    </location>
</feature>
<dbReference type="AlphaFoldDB" id="A0AB39UTZ3"/>
<dbReference type="GO" id="GO:0004556">
    <property type="term" value="F:alpha-amylase activity"/>
    <property type="evidence" value="ECO:0007669"/>
    <property type="project" value="TreeGrafter"/>
</dbReference>
<evidence type="ECO:0000313" key="3">
    <source>
        <dbReference type="EMBL" id="XDT71417.1"/>
    </source>
</evidence>
<accession>A0AB39UTZ3</accession>
<keyword evidence="1" id="KW-0732">Signal</keyword>
<dbReference type="CDD" id="cd00551">
    <property type="entry name" value="AmyAc_family"/>
    <property type="match status" value="1"/>
</dbReference>
<dbReference type="KEGG" id="tcd:AAIA72_11445"/>
<dbReference type="Pfam" id="PF00128">
    <property type="entry name" value="Alpha-amylase"/>
    <property type="match status" value="1"/>
</dbReference>
<gene>
    <name evidence="3" type="ORF">AAIA72_11445</name>
</gene>
<dbReference type="RefSeq" id="WP_369600453.1">
    <property type="nucleotide sequence ID" value="NZ_CP154858.1"/>
</dbReference>
<feature type="chain" id="PRO_5044272634" evidence="1">
    <location>
        <begin position="22"/>
        <end position="270"/>
    </location>
</feature>
<dbReference type="PANTHER" id="PTHR10357:SF228">
    <property type="entry name" value="PUTATIVE-RELATED"/>
    <property type="match status" value="1"/>
</dbReference>
<reference evidence="3" key="1">
    <citation type="submission" date="2024-05" db="EMBL/GenBank/DDBJ databases">
        <title>Genome sequencing of novel strain.</title>
        <authorList>
            <person name="Ganbat D."/>
            <person name="Ganbat S."/>
            <person name="Lee S.-J."/>
        </authorList>
    </citation>
    <scope>NUCLEOTIDE SEQUENCE</scope>
    <source>
        <strain evidence="3">SMD15-11</strain>
    </source>
</reference>
<evidence type="ECO:0000256" key="1">
    <source>
        <dbReference type="SAM" id="SignalP"/>
    </source>
</evidence>
<dbReference type="EMBL" id="CP154858">
    <property type="protein sequence ID" value="XDT71417.1"/>
    <property type="molecule type" value="Genomic_DNA"/>
</dbReference>
<dbReference type="Gene3D" id="3.20.20.80">
    <property type="entry name" value="Glycosidases"/>
    <property type="match status" value="2"/>
</dbReference>
<sequence>MHNTSPALIRSILYGSALMLAACSGGGGSGGTDTGSTTPGTGTSAGGQTGTVTYTPYACDAARYEQAKRLRIYQVMVEAFVDADSSANAGSAYGPSHHKGDIAGIMASLDYIKGLGMNAIWLTPIFESVPESGQDEWADRLDGTGYFASNYFAVDPKFGTLEQLRTLVETAHAKGLYVFFDGVFGHFKHNAHNYPSPEGRRLSTSGPAQGATGREAVYPDDLDFFKEVATYWIRELKIDGWRLDQAYQVPVGAWGRSAGRWKRLRMRSPM</sequence>
<dbReference type="GO" id="GO:0009313">
    <property type="term" value="P:oligosaccharide catabolic process"/>
    <property type="evidence" value="ECO:0007669"/>
    <property type="project" value="TreeGrafter"/>
</dbReference>
<dbReference type="InterPro" id="IPR017853">
    <property type="entry name" value="GH"/>
</dbReference>
<protein>
    <submittedName>
        <fullName evidence="3">Alpha-amylase family protein</fullName>
    </submittedName>
</protein>
<feature type="domain" description="Glycosyl hydrolase family 13 catalytic" evidence="2">
    <location>
        <begin position="74"/>
        <end position="270"/>
    </location>
</feature>
<evidence type="ECO:0000259" key="2">
    <source>
        <dbReference type="SMART" id="SM00642"/>
    </source>
</evidence>
<organism evidence="3">
    <name type="scientific">Thermohahella caldifontis</name>
    <dbReference type="NCBI Taxonomy" id="3142973"/>
    <lineage>
        <taxon>Bacteria</taxon>
        <taxon>Pseudomonadati</taxon>
        <taxon>Pseudomonadota</taxon>
        <taxon>Gammaproteobacteria</taxon>
        <taxon>Oceanospirillales</taxon>
        <taxon>Hahellaceae</taxon>
        <taxon>Thermohahella</taxon>
    </lineage>
</organism>
<dbReference type="PANTHER" id="PTHR10357">
    <property type="entry name" value="ALPHA-AMYLASE FAMILY MEMBER"/>
    <property type="match status" value="1"/>
</dbReference>
<proteinExistence type="predicted"/>